<name>A0A7W7QF12_9PSEU</name>
<keyword evidence="2" id="KW-1133">Transmembrane helix</keyword>
<evidence type="ECO:0000256" key="2">
    <source>
        <dbReference type="SAM" id="Phobius"/>
    </source>
</evidence>
<feature type="region of interest" description="Disordered" evidence="1">
    <location>
        <begin position="110"/>
        <end position="141"/>
    </location>
</feature>
<protein>
    <submittedName>
        <fullName evidence="3">Uncharacterized protein</fullName>
    </submittedName>
</protein>
<dbReference type="RefSeq" id="WP_184816377.1">
    <property type="nucleotide sequence ID" value="NZ_JACHJQ010000013.1"/>
</dbReference>
<dbReference type="Proteomes" id="UP000520767">
    <property type="component" value="Unassembled WGS sequence"/>
</dbReference>
<comment type="caution">
    <text evidence="3">The sequence shown here is derived from an EMBL/GenBank/DDBJ whole genome shotgun (WGS) entry which is preliminary data.</text>
</comment>
<keyword evidence="2" id="KW-0812">Transmembrane</keyword>
<keyword evidence="4" id="KW-1185">Reference proteome</keyword>
<dbReference type="AlphaFoldDB" id="A0A7W7QF12"/>
<gene>
    <name evidence="3" type="ORF">FHR82_008653</name>
</gene>
<proteinExistence type="predicted"/>
<organism evidence="3 4">
    <name type="scientific">Actinophytocola algeriensis</name>
    <dbReference type="NCBI Taxonomy" id="1768010"/>
    <lineage>
        <taxon>Bacteria</taxon>
        <taxon>Bacillati</taxon>
        <taxon>Actinomycetota</taxon>
        <taxon>Actinomycetes</taxon>
        <taxon>Pseudonocardiales</taxon>
        <taxon>Pseudonocardiaceae</taxon>
    </lineage>
</organism>
<accession>A0A7W7QF12</accession>
<sequence>MSAPWTFGRVLSGMFAIGGLVALVVGMFLSFTSGDGDENFWGTQKVEMDEHSWTCTATPAGESQVNQVCESGLAFGTVTDKGTGFPITVSLFGVGMIGVSVVLRLRPQAATPTAPAPPAAPSYPNSQQAYPAGYPGQQQNR</sequence>
<feature type="transmembrane region" description="Helical" evidence="2">
    <location>
        <begin position="12"/>
        <end position="31"/>
    </location>
</feature>
<keyword evidence="2" id="KW-0472">Membrane</keyword>
<evidence type="ECO:0000313" key="4">
    <source>
        <dbReference type="Proteomes" id="UP000520767"/>
    </source>
</evidence>
<dbReference type="EMBL" id="JACHJQ010000013">
    <property type="protein sequence ID" value="MBB4912382.1"/>
    <property type="molecule type" value="Genomic_DNA"/>
</dbReference>
<feature type="transmembrane region" description="Helical" evidence="2">
    <location>
        <begin position="83"/>
        <end position="103"/>
    </location>
</feature>
<evidence type="ECO:0000313" key="3">
    <source>
        <dbReference type="EMBL" id="MBB4912382.1"/>
    </source>
</evidence>
<evidence type="ECO:0000256" key="1">
    <source>
        <dbReference type="SAM" id="MobiDB-lite"/>
    </source>
</evidence>
<reference evidence="3 4" key="1">
    <citation type="submission" date="2020-08" db="EMBL/GenBank/DDBJ databases">
        <title>Genomic Encyclopedia of Type Strains, Phase III (KMG-III): the genomes of soil and plant-associated and newly described type strains.</title>
        <authorList>
            <person name="Whitman W."/>
        </authorList>
    </citation>
    <scope>NUCLEOTIDE SEQUENCE [LARGE SCALE GENOMIC DNA]</scope>
    <source>
        <strain evidence="3 4">CECT 8960</strain>
    </source>
</reference>